<dbReference type="Proteomes" id="UP001497535">
    <property type="component" value="Unassembled WGS sequence"/>
</dbReference>
<gene>
    <name evidence="1" type="ORF">MENTE1834_LOCUS37151</name>
</gene>
<reference evidence="1" key="1">
    <citation type="submission" date="2023-11" db="EMBL/GenBank/DDBJ databases">
        <authorList>
            <person name="Poullet M."/>
        </authorList>
    </citation>
    <scope>NUCLEOTIDE SEQUENCE</scope>
    <source>
        <strain evidence="1">E1834</strain>
    </source>
</reference>
<protein>
    <submittedName>
        <fullName evidence="1">Uncharacterized protein</fullName>
    </submittedName>
</protein>
<evidence type="ECO:0000313" key="2">
    <source>
        <dbReference type="Proteomes" id="UP001497535"/>
    </source>
</evidence>
<name>A0ACB1ADT7_MELEN</name>
<accession>A0ACB1ADT7</accession>
<evidence type="ECO:0000313" key="1">
    <source>
        <dbReference type="EMBL" id="CAK5089439.1"/>
    </source>
</evidence>
<organism evidence="1 2">
    <name type="scientific">Meloidogyne enterolobii</name>
    <name type="common">Root-knot nematode worm</name>
    <name type="synonym">Meloidogyne mayaguensis</name>
    <dbReference type="NCBI Taxonomy" id="390850"/>
    <lineage>
        <taxon>Eukaryota</taxon>
        <taxon>Metazoa</taxon>
        <taxon>Ecdysozoa</taxon>
        <taxon>Nematoda</taxon>
        <taxon>Chromadorea</taxon>
        <taxon>Rhabditida</taxon>
        <taxon>Tylenchina</taxon>
        <taxon>Tylenchomorpha</taxon>
        <taxon>Tylenchoidea</taxon>
        <taxon>Meloidogynidae</taxon>
        <taxon>Meloidogyninae</taxon>
        <taxon>Meloidogyne</taxon>
    </lineage>
</organism>
<sequence length="272" mass="30334">MLKFELLNIFLFQHPKDGLDEESNTNQICVIRGDQFFDKPEDGTEEYFVSEPDEFDYWDYWNADVVRFQRTRFYGNGNIFEPRCDAYSELKAMFIRLNSRFDFIEKEMRQMRDENNRQFDFIKRGMRLMIGQMRRMNGRFDALEREMGQMQQTLTLTSLQSDVSLFMVRTNEDELRNIEARLATIEARLEPQNVDNLGGGAGGPVAVAQLNNVAAGAGGVAHVNNVGVEPVGPPNVDNNVGGGAGGHVAAAHVNNVAGGAGGGGQNNNVGEE</sequence>
<proteinExistence type="predicted"/>
<keyword evidence="2" id="KW-1185">Reference proteome</keyword>
<comment type="caution">
    <text evidence="1">The sequence shown here is derived from an EMBL/GenBank/DDBJ whole genome shotgun (WGS) entry which is preliminary data.</text>
</comment>
<dbReference type="EMBL" id="CAVMJV010000077">
    <property type="protein sequence ID" value="CAK5089439.1"/>
    <property type="molecule type" value="Genomic_DNA"/>
</dbReference>